<name>A0A382M132_9ZZZZ</name>
<dbReference type="GO" id="GO:0005524">
    <property type="term" value="F:ATP binding"/>
    <property type="evidence" value="ECO:0007669"/>
    <property type="project" value="InterPro"/>
</dbReference>
<dbReference type="PANTHER" id="PTHR43230">
    <property type="entry name" value="ABC-TYPE DIPEPTIDE/OLIGOPEPTIDE TRANSPORT SYSTEM, ATPASE COMPONENT"/>
    <property type="match status" value="1"/>
</dbReference>
<dbReference type="GO" id="GO:0016887">
    <property type="term" value="F:ATP hydrolysis activity"/>
    <property type="evidence" value="ECO:0007669"/>
    <property type="project" value="InterPro"/>
</dbReference>
<reference evidence="2" key="1">
    <citation type="submission" date="2018-05" db="EMBL/GenBank/DDBJ databases">
        <authorList>
            <person name="Lanie J.A."/>
            <person name="Ng W.-L."/>
            <person name="Kazmierczak K.M."/>
            <person name="Andrzejewski T.M."/>
            <person name="Davidsen T.M."/>
            <person name="Wayne K.J."/>
            <person name="Tettelin H."/>
            <person name="Glass J.I."/>
            <person name="Rusch D."/>
            <person name="Podicherti R."/>
            <person name="Tsui H.-C.T."/>
            <person name="Winkler M.E."/>
        </authorList>
    </citation>
    <scope>NUCLEOTIDE SEQUENCE</scope>
</reference>
<feature type="non-terminal residue" evidence="2">
    <location>
        <position position="82"/>
    </location>
</feature>
<evidence type="ECO:0000259" key="1">
    <source>
        <dbReference type="Pfam" id="PF00005"/>
    </source>
</evidence>
<organism evidence="2">
    <name type="scientific">marine metagenome</name>
    <dbReference type="NCBI Taxonomy" id="408172"/>
    <lineage>
        <taxon>unclassified sequences</taxon>
        <taxon>metagenomes</taxon>
        <taxon>ecological metagenomes</taxon>
    </lineage>
</organism>
<dbReference type="Pfam" id="PF00005">
    <property type="entry name" value="ABC_tran"/>
    <property type="match status" value="1"/>
</dbReference>
<dbReference type="InterPro" id="IPR027417">
    <property type="entry name" value="P-loop_NTPase"/>
</dbReference>
<accession>A0A382M132</accession>
<feature type="domain" description="ABC transporter" evidence="1">
    <location>
        <begin position="21"/>
        <end position="80"/>
    </location>
</feature>
<dbReference type="AlphaFoldDB" id="A0A382M132"/>
<gene>
    <name evidence="2" type="ORF">METZ01_LOCUS293936</name>
</gene>
<dbReference type="PANTHER" id="PTHR43230:SF1">
    <property type="entry name" value="OLIGOPEPTIDE ABC TRANSPORTER, ATP-BINDING PROTEIN"/>
    <property type="match status" value="1"/>
</dbReference>
<dbReference type="Gene3D" id="3.40.50.300">
    <property type="entry name" value="P-loop containing nucleotide triphosphate hydrolases"/>
    <property type="match status" value="1"/>
</dbReference>
<dbReference type="InterPro" id="IPR003439">
    <property type="entry name" value="ABC_transporter-like_ATP-bd"/>
</dbReference>
<protein>
    <recommendedName>
        <fullName evidence="1">ABC transporter domain-containing protein</fullName>
    </recommendedName>
</protein>
<evidence type="ECO:0000313" key="2">
    <source>
        <dbReference type="EMBL" id="SVC41082.1"/>
    </source>
</evidence>
<dbReference type="SUPFAM" id="SSF52540">
    <property type="entry name" value="P-loop containing nucleoside triphosphate hydrolases"/>
    <property type="match status" value="1"/>
</dbReference>
<proteinExistence type="predicted"/>
<dbReference type="EMBL" id="UINC01089744">
    <property type="protein sequence ID" value="SVC41082.1"/>
    <property type="molecule type" value="Genomic_DNA"/>
</dbReference>
<sequence length="82" mass="8791">MEFGGGLFERQRLVAVQGASLQLPADRPVVVAIAGESGSGKTTLARLLLGMIPPTSGSILYQGTELKQLDRSGHQVFRRQVQ</sequence>